<dbReference type="AlphaFoldDB" id="A0A2G9RMN7"/>
<evidence type="ECO:0000313" key="2">
    <source>
        <dbReference type="Proteomes" id="UP000228934"/>
    </source>
</evidence>
<dbReference type="EMBL" id="KV937214">
    <property type="protein sequence ID" value="PIO28521.1"/>
    <property type="molecule type" value="Genomic_DNA"/>
</dbReference>
<proteinExistence type="predicted"/>
<dbReference type="Proteomes" id="UP000228934">
    <property type="component" value="Unassembled WGS sequence"/>
</dbReference>
<organism evidence="1 2">
    <name type="scientific">Aquarana catesbeiana</name>
    <name type="common">American bullfrog</name>
    <name type="synonym">Rana catesbeiana</name>
    <dbReference type="NCBI Taxonomy" id="8400"/>
    <lineage>
        <taxon>Eukaryota</taxon>
        <taxon>Metazoa</taxon>
        <taxon>Chordata</taxon>
        <taxon>Craniata</taxon>
        <taxon>Vertebrata</taxon>
        <taxon>Euteleostomi</taxon>
        <taxon>Amphibia</taxon>
        <taxon>Batrachia</taxon>
        <taxon>Anura</taxon>
        <taxon>Neobatrachia</taxon>
        <taxon>Ranoidea</taxon>
        <taxon>Ranidae</taxon>
        <taxon>Aquarana</taxon>
    </lineage>
</organism>
<gene>
    <name evidence="1" type="ORF">AB205_0011950</name>
</gene>
<reference evidence="2" key="1">
    <citation type="journal article" date="2017" name="Nat. Commun.">
        <title>The North American bullfrog draft genome provides insight into hormonal regulation of long noncoding RNA.</title>
        <authorList>
            <person name="Hammond S.A."/>
            <person name="Warren R.L."/>
            <person name="Vandervalk B.P."/>
            <person name="Kucuk E."/>
            <person name="Khan H."/>
            <person name="Gibb E.A."/>
            <person name="Pandoh P."/>
            <person name="Kirk H."/>
            <person name="Zhao Y."/>
            <person name="Jones M."/>
            <person name="Mungall A.J."/>
            <person name="Coope R."/>
            <person name="Pleasance S."/>
            <person name="Moore R.A."/>
            <person name="Holt R.A."/>
            <person name="Round J.M."/>
            <person name="Ohora S."/>
            <person name="Walle B.V."/>
            <person name="Veldhoen N."/>
            <person name="Helbing C.C."/>
            <person name="Birol I."/>
        </authorList>
    </citation>
    <scope>NUCLEOTIDE SEQUENCE [LARGE SCALE GENOMIC DNA]</scope>
</reference>
<sequence length="137" mass="15666">MVEIGTTTGDRDVVDPGHFTSESAQILIGEIMGCNRDFENIKKNFNDVIQKIRTSLMFWGEFKTPPNPFLLWCATILTFFCRIVEKPNFEEAHNVSTCAICHHRRSMDAFWGCNPFLNNKVAERKGLLPQNMSLDLP</sequence>
<evidence type="ECO:0000313" key="1">
    <source>
        <dbReference type="EMBL" id="PIO28521.1"/>
    </source>
</evidence>
<accession>A0A2G9RMN7</accession>
<keyword evidence="2" id="KW-1185">Reference proteome</keyword>
<name>A0A2G9RMN7_AQUCT</name>
<protein>
    <submittedName>
        <fullName evidence="1">Uncharacterized protein</fullName>
    </submittedName>
</protein>